<proteinExistence type="predicted"/>
<comment type="caution">
    <text evidence="1">The sequence shown here is derived from an EMBL/GenBank/DDBJ whole genome shotgun (WGS) entry which is preliminary data.</text>
</comment>
<dbReference type="Proteomes" id="UP001419268">
    <property type="component" value="Unassembled WGS sequence"/>
</dbReference>
<organism evidence="1 2">
    <name type="scientific">Stephania cephalantha</name>
    <dbReference type="NCBI Taxonomy" id="152367"/>
    <lineage>
        <taxon>Eukaryota</taxon>
        <taxon>Viridiplantae</taxon>
        <taxon>Streptophyta</taxon>
        <taxon>Embryophyta</taxon>
        <taxon>Tracheophyta</taxon>
        <taxon>Spermatophyta</taxon>
        <taxon>Magnoliopsida</taxon>
        <taxon>Ranunculales</taxon>
        <taxon>Menispermaceae</taxon>
        <taxon>Menispermoideae</taxon>
        <taxon>Cissampelideae</taxon>
        <taxon>Stephania</taxon>
    </lineage>
</organism>
<accession>A0AAP0IB05</accession>
<gene>
    <name evidence="1" type="ORF">Scep_019416</name>
</gene>
<dbReference type="EMBL" id="JBBNAG010000008">
    <property type="protein sequence ID" value="KAK9111897.1"/>
    <property type="molecule type" value="Genomic_DNA"/>
</dbReference>
<dbReference type="AlphaFoldDB" id="A0AAP0IB05"/>
<keyword evidence="2" id="KW-1185">Reference proteome</keyword>
<reference evidence="1 2" key="1">
    <citation type="submission" date="2024-01" db="EMBL/GenBank/DDBJ databases">
        <title>Genome assemblies of Stephania.</title>
        <authorList>
            <person name="Yang L."/>
        </authorList>
    </citation>
    <scope>NUCLEOTIDE SEQUENCE [LARGE SCALE GENOMIC DNA]</scope>
    <source>
        <strain evidence="1">JXDWG</strain>
        <tissue evidence="1">Leaf</tissue>
    </source>
</reference>
<evidence type="ECO:0000313" key="1">
    <source>
        <dbReference type="EMBL" id="KAK9111897.1"/>
    </source>
</evidence>
<evidence type="ECO:0000313" key="2">
    <source>
        <dbReference type="Proteomes" id="UP001419268"/>
    </source>
</evidence>
<protein>
    <submittedName>
        <fullName evidence="1">Uncharacterized protein</fullName>
    </submittedName>
</protein>
<sequence>MLGSTIKTPILHKEIWTRWGVRGFLTSSRPKPLPQFDSSFGKNYIKYCKK</sequence>
<name>A0AAP0IB05_9MAGN</name>